<gene>
    <name evidence="1" type="ORF">F5148DRAFT_208963</name>
</gene>
<comment type="caution">
    <text evidence="1">The sequence shown here is derived from an EMBL/GenBank/DDBJ whole genome shotgun (WGS) entry which is preliminary data.</text>
</comment>
<protein>
    <submittedName>
        <fullName evidence="1">Ribonuclease T2-like protein</fullName>
    </submittedName>
</protein>
<reference evidence="1" key="1">
    <citation type="submission" date="2021-03" db="EMBL/GenBank/DDBJ databases">
        <title>Evolutionary priming and transition to the ectomycorrhizal habit in an iconic lineage of mushroom-forming fungi: is preadaptation a requirement?</title>
        <authorList>
            <consortium name="DOE Joint Genome Institute"/>
            <person name="Looney B.P."/>
            <person name="Miyauchi S."/>
            <person name="Morin E."/>
            <person name="Drula E."/>
            <person name="Courty P.E."/>
            <person name="Chicoki N."/>
            <person name="Fauchery L."/>
            <person name="Kohler A."/>
            <person name="Kuo A."/>
            <person name="LaButti K."/>
            <person name="Pangilinan J."/>
            <person name="Lipzen A."/>
            <person name="Riley R."/>
            <person name="Andreopoulos W."/>
            <person name="He G."/>
            <person name="Johnson J."/>
            <person name="Barry K.W."/>
            <person name="Grigoriev I.V."/>
            <person name="Nagy L."/>
            <person name="Hibbett D."/>
            <person name="Henrissat B."/>
            <person name="Matheny P.B."/>
            <person name="Labbe J."/>
            <person name="Martin A.F."/>
        </authorList>
    </citation>
    <scope>NUCLEOTIDE SEQUENCE</scope>
    <source>
        <strain evidence="1">BPL698</strain>
    </source>
</reference>
<proteinExistence type="predicted"/>
<sequence>MFAHLVVLTNLLVAVMAAQDPVPFNTTGPPFEKMTTCDSQGPLSCSLEDPSQENLCCYESPGGLILQTQFWDTSPPSGPGDSWTIHGLWPDNCDGSYSSDCDPSRNYRDISQLLTDQGASDTLSFMKTYWVDIHGQNEQFWEHEWWKHGTCYSTLQPSCLPSGSPRGAEAVAFFQQVVALFKTLPTYDWLASQGITPSRSQTYTLEELTSALKAASGFVPEISCSGGHMINEISWYFYITGSLLDGGWNPIDAPKRGSCASTGLRYYPK</sequence>
<dbReference type="Proteomes" id="UP001207468">
    <property type="component" value="Unassembled WGS sequence"/>
</dbReference>
<accession>A0ACC0U672</accession>
<evidence type="ECO:0000313" key="2">
    <source>
        <dbReference type="Proteomes" id="UP001207468"/>
    </source>
</evidence>
<keyword evidence="2" id="KW-1185">Reference proteome</keyword>
<evidence type="ECO:0000313" key="1">
    <source>
        <dbReference type="EMBL" id="KAI9462935.1"/>
    </source>
</evidence>
<dbReference type="EMBL" id="JAGFNK010000163">
    <property type="protein sequence ID" value="KAI9462935.1"/>
    <property type="molecule type" value="Genomic_DNA"/>
</dbReference>
<name>A0ACC0U672_9AGAM</name>
<organism evidence="1 2">
    <name type="scientific">Russula earlei</name>
    <dbReference type="NCBI Taxonomy" id="71964"/>
    <lineage>
        <taxon>Eukaryota</taxon>
        <taxon>Fungi</taxon>
        <taxon>Dikarya</taxon>
        <taxon>Basidiomycota</taxon>
        <taxon>Agaricomycotina</taxon>
        <taxon>Agaricomycetes</taxon>
        <taxon>Russulales</taxon>
        <taxon>Russulaceae</taxon>
        <taxon>Russula</taxon>
    </lineage>
</organism>